<evidence type="ECO:0000313" key="1">
    <source>
        <dbReference type="EMBL" id="PRQ31544.1"/>
    </source>
</evidence>
<protein>
    <submittedName>
        <fullName evidence="1">Uncharacterized protein</fullName>
    </submittedName>
</protein>
<organism evidence="1 2">
    <name type="scientific">Rosa chinensis</name>
    <name type="common">China rose</name>
    <dbReference type="NCBI Taxonomy" id="74649"/>
    <lineage>
        <taxon>Eukaryota</taxon>
        <taxon>Viridiplantae</taxon>
        <taxon>Streptophyta</taxon>
        <taxon>Embryophyta</taxon>
        <taxon>Tracheophyta</taxon>
        <taxon>Spermatophyta</taxon>
        <taxon>Magnoliopsida</taxon>
        <taxon>eudicotyledons</taxon>
        <taxon>Gunneridae</taxon>
        <taxon>Pentapetalae</taxon>
        <taxon>rosids</taxon>
        <taxon>fabids</taxon>
        <taxon>Rosales</taxon>
        <taxon>Rosaceae</taxon>
        <taxon>Rosoideae</taxon>
        <taxon>Rosoideae incertae sedis</taxon>
        <taxon>Rosa</taxon>
    </lineage>
</organism>
<dbReference type="Gramene" id="PRQ31544">
    <property type="protein sequence ID" value="PRQ31544"/>
    <property type="gene ID" value="RchiOBHm_Chr5g0036631"/>
</dbReference>
<comment type="caution">
    <text evidence="1">The sequence shown here is derived from an EMBL/GenBank/DDBJ whole genome shotgun (WGS) entry which is preliminary data.</text>
</comment>
<sequence length="77" mass="8938">MLVSDGCCLTGECLSEHRWLHYFKSHRTITYKSKGLVLHMVWLVEVIRGSRIWKDDEASLLGEQLRAPDDMVFSDVE</sequence>
<gene>
    <name evidence="1" type="ORF">RchiOBHm_Chr5g0036631</name>
</gene>
<accession>A0A2P6QBJ6</accession>
<dbReference type="EMBL" id="PDCK01000043">
    <property type="protein sequence ID" value="PRQ31544.1"/>
    <property type="molecule type" value="Genomic_DNA"/>
</dbReference>
<name>A0A2P6QBJ6_ROSCH</name>
<proteinExistence type="predicted"/>
<reference evidence="1 2" key="1">
    <citation type="journal article" date="2018" name="Nat. Genet.">
        <title>The Rosa genome provides new insights in the design of modern roses.</title>
        <authorList>
            <person name="Bendahmane M."/>
        </authorList>
    </citation>
    <scope>NUCLEOTIDE SEQUENCE [LARGE SCALE GENOMIC DNA]</scope>
    <source>
        <strain evidence="2">cv. Old Blush</strain>
    </source>
</reference>
<dbReference type="AlphaFoldDB" id="A0A2P6QBJ6"/>
<keyword evidence="2" id="KW-1185">Reference proteome</keyword>
<dbReference type="Proteomes" id="UP000238479">
    <property type="component" value="Chromosome 5"/>
</dbReference>
<evidence type="ECO:0000313" key="2">
    <source>
        <dbReference type="Proteomes" id="UP000238479"/>
    </source>
</evidence>